<evidence type="ECO:0000313" key="6">
    <source>
        <dbReference type="Proteomes" id="UP000095439"/>
    </source>
</evidence>
<sequence length="550" mass="64645">MAYTVKQLLESKQFPDMRLVTCKENLNQEIKGIRIIEIEDMERYLTGGELLLTNMKVYFGETDREFRKHLNELEKKQVSGFIIKQHPDMVQKVNYYDILLKFCSERNIPVIEISEDEYYWGIIKYVILQIYDENIARLIYFKLTHDNISNMLLDGEDFEDPTKNILFLLSSMIDNPVALYYSNLTCCASTTQDLSDFVFEKNVEKYKPDIVTRFEYKKQRKEHTQYITKIHVLGRTEIYLVVTEVNMPLTILDYMALENAVITLQYSFMETYAKNEIEKKYQRDIEYRLLNGLLTGDELSKAARMLKLKDTAQYCVVSFHTISSNSEDYYTKEELEEIGGIEGEIQRLLPDEHIYRNLNQIVCIHEIKPGETQAGFREEMEKLYQTVQKQIFHRNKTTDFQIGVGSIVNGYGDLKKSFKDSKKIIDYMDMLRYLYGDKNISVADFSKLGFFQIFEKIKNRDELMEYVPESLVKLYWYDKEHDGELIETLQAYLDCDKSANKAAEKLYVNYRTLSGRLKKIKDISGIDFKNSAEMLAVRNGIVLFKMAETL</sequence>
<dbReference type="Pfam" id="PF17853">
    <property type="entry name" value="GGDEF_2"/>
    <property type="match status" value="1"/>
</dbReference>
<dbReference type="PANTHER" id="PTHR33744">
    <property type="entry name" value="CARBOHYDRATE DIACID REGULATOR"/>
    <property type="match status" value="1"/>
</dbReference>
<dbReference type="InterPro" id="IPR042070">
    <property type="entry name" value="PucR_C-HTH_sf"/>
</dbReference>
<dbReference type="InterPro" id="IPR041522">
    <property type="entry name" value="CdaR_GGDEF"/>
</dbReference>
<evidence type="ECO:0000259" key="4">
    <source>
        <dbReference type="Pfam" id="PF17853"/>
    </source>
</evidence>
<dbReference type="PANTHER" id="PTHR33744:SF1">
    <property type="entry name" value="DNA-BINDING TRANSCRIPTIONAL ACTIVATOR ADER"/>
    <property type="match status" value="1"/>
</dbReference>
<comment type="similarity">
    <text evidence="1">Belongs to the CdaR family.</text>
</comment>
<dbReference type="AlphaFoldDB" id="A0A173XFQ9"/>
<proteinExistence type="inferred from homology"/>
<dbReference type="RefSeq" id="WP_055180608.1">
    <property type="nucleotide sequence ID" value="NZ_CABIWY010000002.1"/>
</dbReference>
<evidence type="ECO:0000256" key="1">
    <source>
        <dbReference type="ARBA" id="ARBA00006754"/>
    </source>
</evidence>
<dbReference type="InterPro" id="IPR025736">
    <property type="entry name" value="PucR_C-HTH_dom"/>
</dbReference>
<dbReference type="InterPro" id="IPR012914">
    <property type="entry name" value="PucR_dom"/>
</dbReference>
<evidence type="ECO:0000259" key="3">
    <source>
        <dbReference type="Pfam" id="PF13556"/>
    </source>
</evidence>
<dbReference type="Gene3D" id="1.10.10.2840">
    <property type="entry name" value="PucR C-terminal helix-turn-helix domain"/>
    <property type="match status" value="1"/>
</dbReference>
<dbReference type="Pfam" id="PF07905">
    <property type="entry name" value="PucR"/>
    <property type="match status" value="1"/>
</dbReference>
<dbReference type="Proteomes" id="UP000095439">
    <property type="component" value="Unassembled WGS sequence"/>
</dbReference>
<gene>
    <name evidence="5" type="ORF">ERS852423_00635</name>
</gene>
<dbReference type="Pfam" id="PF13556">
    <property type="entry name" value="HTH_30"/>
    <property type="match status" value="1"/>
</dbReference>
<accession>A0A173XFQ9</accession>
<evidence type="ECO:0000259" key="2">
    <source>
        <dbReference type="Pfam" id="PF07905"/>
    </source>
</evidence>
<feature type="domain" description="PucR C-terminal helix-turn-helix" evidence="3">
    <location>
        <begin position="485"/>
        <end position="537"/>
    </location>
</feature>
<feature type="domain" description="Purine catabolism PurC-like" evidence="2">
    <location>
        <begin position="7"/>
        <end position="130"/>
    </location>
</feature>
<dbReference type="EMBL" id="CYYY01000002">
    <property type="protein sequence ID" value="CUN50140.1"/>
    <property type="molecule type" value="Genomic_DNA"/>
</dbReference>
<evidence type="ECO:0000313" key="5">
    <source>
        <dbReference type="EMBL" id="CUN50140.1"/>
    </source>
</evidence>
<protein>
    <submittedName>
        <fullName evidence="5">Sugar diacid utilization regulator</fullName>
    </submittedName>
</protein>
<organism evidence="5 6">
    <name type="scientific">Dorea longicatena</name>
    <dbReference type="NCBI Taxonomy" id="88431"/>
    <lineage>
        <taxon>Bacteria</taxon>
        <taxon>Bacillati</taxon>
        <taxon>Bacillota</taxon>
        <taxon>Clostridia</taxon>
        <taxon>Lachnospirales</taxon>
        <taxon>Lachnospiraceae</taxon>
        <taxon>Dorea</taxon>
    </lineage>
</organism>
<reference evidence="5 6" key="1">
    <citation type="submission" date="2015-09" db="EMBL/GenBank/DDBJ databases">
        <authorList>
            <consortium name="Pathogen Informatics"/>
        </authorList>
    </citation>
    <scope>NUCLEOTIDE SEQUENCE [LARGE SCALE GENOMIC DNA]</scope>
    <source>
        <strain evidence="5 6">2789STDY5608866</strain>
    </source>
</reference>
<dbReference type="InterPro" id="IPR051448">
    <property type="entry name" value="CdaR-like_regulators"/>
</dbReference>
<feature type="domain" description="CdaR GGDEF-like" evidence="4">
    <location>
        <begin position="296"/>
        <end position="425"/>
    </location>
</feature>
<name>A0A173XFQ9_9FIRM</name>